<feature type="compositionally biased region" description="Polar residues" evidence="1">
    <location>
        <begin position="225"/>
        <end position="242"/>
    </location>
</feature>
<reference evidence="3" key="1">
    <citation type="journal article" date="2014" name="Genome Announc.">
        <title>Draft genome sequence of the plant-pathogenic soil fungus Rhizoctonia solani anastomosis group 3 strain Rhs1AP.</title>
        <authorList>
            <person name="Cubeta M.A."/>
            <person name="Thomas E."/>
            <person name="Dean R.A."/>
            <person name="Jabaji S."/>
            <person name="Neate S.M."/>
            <person name="Tavantzis S."/>
            <person name="Toda T."/>
            <person name="Vilgalys R."/>
            <person name="Bharathan N."/>
            <person name="Fedorova-Abrams N."/>
            <person name="Pakala S.B."/>
            <person name="Pakala S.M."/>
            <person name="Zafar N."/>
            <person name="Joardar V."/>
            <person name="Losada L."/>
            <person name="Nierman W.C."/>
        </authorList>
    </citation>
    <scope>NUCLEOTIDE SEQUENCE [LARGE SCALE GENOMIC DNA]</scope>
    <source>
        <strain evidence="3">AG-3</strain>
    </source>
</reference>
<feature type="non-terminal residue" evidence="2">
    <location>
        <position position="369"/>
    </location>
</feature>
<dbReference type="EMBL" id="JATN01000321">
    <property type="protein sequence ID" value="EUC59383.1"/>
    <property type="molecule type" value="Genomic_DNA"/>
</dbReference>
<comment type="caution">
    <text evidence="2">The sequence shown here is derived from an EMBL/GenBank/DDBJ whole genome shotgun (WGS) entry which is preliminary data.</text>
</comment>
<accession>A0A0A1ULW5</accession>
<dbReference type="InterPro" id="IPR016197">
    <property type="entry name" value="Chromo-like_dom_sf"/>
</dbReference>
<evidence type="ECO:0000256" key="1">
    <source>
        <dbReference type="SAM" id="MobiDB-lite"/>
    </source>
</evidence>
<dbReference type="SUPFAM" id="SSF54160">
    <property type="entry name" value="Chromo domain-like"/>
    <property type="match status" value="1"/>
</dbReference>
<protein>
    <recommendedName>
        <fullName evidence="4">Chromo domain-containing protein</fullName>
    </recommendedName>
</protein>
<gene>
    <name evidence="2" type="ORF">RSOL_312200</name>
</gene>
<feature type="region of interest" description="Disordered" evidence="1">
    <location>
        <begin position="202"/>
        <end position="244"/>
    </location>
</feature>
<dbReference type="OrthoDB" id="3211671at2759"/>
<name>A0A0A1ULW5_9AGAM</name>
<evidence type="ECO:0008006" key="4">
    <source>
        <dbReference type="Google" id="ProtNLM"/>
    </source>
</evidence>
<evidence type="ECO:0000313" key="2">
    <source>
        <dbReference type="EMBL" id="EUC59383.1"/>
    </source>
</evidence>
<evidence type="ECO:0000313" key="3">
    <source>
        <dbReference type="Proteomes" id="UP000030108"/>
    </source>
</evidence>
<dbReference type="AlphaFoldDB" id="A0A0A1ULW5"/>
<feature type="compositionally biased region" description="Polar residues" evidence="1">
    <location>
        <begin position="311"/>
        <end position="345"/>
    </location>
</feature>
<feature type="compositionally biased region" description="Acidic residues" evidence="1">
    <location>
        <begin position="348"/>
        <end position="358"/>
    </location>
</feature>
<feature type="compositionally biased region" description="Basic residues" evidence="1">
    <location>
        <begin position="212"/>
        <end position="221"/>
    </location>
</feature>
<proteinExistence type="predicted"/>
<organism evidence="2 3">
    <name type="scientific">Rhizoctonia solani AG-3 Rhs1AP</name>
    <dbReference type="NCBI Taxonomy" id="1086054"/>
    <lineage>
        <taxon>Eukaryota</taxon>
        <taxon>Fungi</taxon>
        <taxon>Dikarya</taxon>
        <taxon>Basidiomycota</taxon>
        <taxon>Agaricomycotina</taxon>
        <taxon>Agaricomycetes</taxon>
        <taxon>Cantharellales</taxon>
        <taxon>Ceratobasidiaceae</taxon>
        <taxon>Rhizoctonia</taxon>
    </lineage>
</organism>
<sequence>MDDRRFPGRDYGQIASLGDAPQEWAVDRITSHKGKGRKAIFELLWKTGDRTWEPYRTVRHLEALDAYCEAQGVKNAGKLPKGLEGETATDEPEETQVNHIRLENIESSVEKEHREDAKHSPPSLATYSLTNTCKSSQPTHPPAYTMSSSDQTAHILETAMELQRKSNADNNNAIIRVVELLSNKANGKRRTHRQRKAIAATVQHANADPARRNRKNRKGKKGANVVTNPPATTAGPSGSAVTATDPADWSNIGFGAPITTDAQLDLLSITDNTGSNLLQMPQIPVPEYTPDQTSTSPIKPLVQEPLVKQPETPSQTAPTHSTSESNLNTPLAPTAGQNPLTLTQGRQEEEELDYEDYNMDTTGGNTGNI</sequence>
<dbReference type="Proteomes" id="UP000030108">
    <property type="component" value="Unassembled WGS sequence"/>
</dbReference>
<feature type="region of interest" description="Disordered" evidence="1">
    <location>
        <begin position="308"/>
        <end position="369"/>
    </location>
</feature>